<evidence type="ECO:0000256" key="3">
    <source>
        <dbReference type="ARBA" id="ARBA00023163"/>
    </source>
</evidence>
<feature type="domain" description="HTH lacI-type" evidence="4">
    <location>
        <begin position="5"/>
        <end position="56"/>
    </location>
</feature>
<dbReference type="PANTHER" id="PTHR30146">
    <property type="entry name" value="LACI-RELATED TRANSCRIPTIONAL REPRESSOR"/>
    <property type="match status" value="1"/>
</dbReference>
<dbReference type="InterPro" id="IPR010982">
    <property type="entry name" value="Lambda_DNA-bd_dom_sf"/>
</dbReference>
<dbReference type="Pfam" id="PF00356">
    <property type="entry name" value="LacI"/>
    <property type="match status" value="1"/>
</dbReference>
<dbReference type="CDD" id="cd01392">
    <property type="entry name" value="HTH_LacI"/>
    <property type="match status" value="1"/>
</dbReference>
<proteinExistence type="predicted"/>
<dbReference type="PROSITE" id="PS50932">
    <property type="entry name" value="HTH_LACI_2"/>
    <property type="match status" value="1"/>
</dbReference>
<protein>
    <submittedName>
        <fullName evidence="5">LacI family DNA-binding transcriptional regulator</fullName>
    </submittedName>
</protein>
<dbReference type="InterPro" id="IPR046335">
    <property type="entry name" value="LacI/GalR-like_sensor"/>
</dbReference>
<dbReference type="SUPFAM" id="SSF53822">
    <property type="entry name" value="Periplasmic binding protein-like I"/>
    <property type="match status" value="1"/>
</dbReference>
<dbReference type="InterPro" id="IPR028082">
    <property type="entry name" value="Peripla_BP_I"/>
</dbReference>
<dbReference type="CDD" id="cd06267">
    <property type="entry name" value="PBP1_LacI_sugar_binding-like"/>
    <property type="match status" value="1"/>
</dbReference>
<evidence type="ECO:0000313" key="6">
    <source>
        <dbReference type="Proteomes" id="UP001611580"/>
    </source>
</evidence>
<dbReference type="PANTHER" id="PTHR30146:SF153">
    <property type="entry name" value="LACTOSE OPERON REPRESSOR"/>
    <property type="match status" value="1"/>
</dbReference>
<keyword evidence="3" id="KW-0804">Transcription</keyword>
<name>A0ABW7XNF5_9MICO</name>
<keyword evidence="6" id="KW-1185">Reference proteome</keyword>
<organism evidence="5 6">
    <name type="scientific">Promicromonospora kroppenstedtii</name>
    <dbReference type="NCBI Taxonomy" id="440482"/>
    <lineage>
        <taxon>Bacteria</taxon>
        <taxon>Bacillati</taxon>
        <taxon>Actinomycetota</taxon>
        <taxon>Actinomycetes</taxon>
        <taxon>Micrococcales</taxon>
        <taxon>Promicromonosporaceae</taxon>
        <taxon>Promicromonospora</taxon>
    </lineage>
</organism>
<accession>A0ABW7XNF5</accession>
<dbReference type="Proteomes" id="UP001611580">
    <property type="component" value="Unassembled WGS sequence"/>
</dbReference>
<dbReference type="RefSeq" id="WP_397406139.1">
    <property type="nucleotide sequence ID" value="NZ_JBIRYI010000012.1"/>
</dbReference>
<keyword evidence="1" id="KW-0805">Transcription regulation</keyword>
<dbReference type="EMBL" id="JBIRYI010000012">
    <property type="protein sequence ID" value="MFI2489059.1"/>
    <property type="molecule type" value="Genomic_DNA"/>
</dbReference>
<evidence type="ECO:0000256" key="1">
    <source>
        <dbReference type="ARBA" id="ARBA00023015"/>
    </source>
</evidence>
<dbReference type="Gene3D" id="3.40.50.2300">
    <property type="match status" value="2"/>
</dbReference>
<evidence type="ECO:0000313" key="5">
    <source>
        <dbReference type="EMBL" id="MFI2489059.1"/>
    </source>
</evidence>
<dbReference type="InterPro" id="IPR000843">
    <property type="entry name" value="HTH_LacI"/>
</dbReference>
<dbReference type="GO" id="GO:0003677">
    <property type="term" value="F:DNA binding"/>
    <property type="evidence" value="ECO:0007669"/>
    <property type="project" value="UniProtKB-KW"/>
</dbReference>
<dbReference type="Pfam" id="PF13377">
    <property type="entry name" value="Peripla_BP_3"/>
    <property type="match status" value="1"/>
</dbReference>
<sequence>MGRREDVARLAGVSARTVSNVVSGTVNVAAGTRERVLAAIEELDYRPSEIGRMLRSGRTGVAGLVVPDLDNPYFAELARKLIEAARGHGYTLMIEQTDGVRDRERELLARADTKAIFDGLIVSPLGLTDDDLSRSARTQRPVVLLGEEPHPGFDHVHIDNFVAAREAVEHLLGAGRRHVVAVGAQRTVRSSSSLRLSGFEAAMGAAPNATAQVAYVDTFTRRGGADATRALLRGGPLPDALFCFSDLLALGALRALHDAGIAVPEQVAVVGFDDIEDGRYGNPSLTTISPDKQAIARAAMDALVRRIGGDESEPVRVLAPHRLVERESTG</sequence>
<keyword evidence="2 5" id="KW-0238">DNA-binding</keyword>
<gene>
    <name evidence="5" type="ORF">ACH47X_19275</name>
</gene>
<evidence type="ECO:0000256" key="2">
    <source>
        <dbReference type="ARBA" id="ARBA00023125"/>
    </source>
</evidence>
<dbReference type="SUPFAM" id="SSF47413">
    <property type="entry name" value="lambda repressor-like DNA-binding domains"/>
    <property type="match status" value="1"/>
</dbReference>
<comment type="caution">
    <text evidence="5">The sequence shown here is derived from an EMBL/GenBank/DDBJ whole genome shotgun (WGS) entry which is preliminary data.</text>
</comment>
<dbReference type="SMART" id="SM00354">
    <property type="entry name" value="HTH_LACI"/>
    <property type="match status" value="1"/>
</dbReference>
<reference evidence="5 6" key="1">
    <citation type="submission" date="2024-10" db="EMBL/GenBank/DDBJ databases">
        <title>The Natural Products Discovery Center: Release of the First 8490 Sequenced Strains for Exploring Actinobacteria Biosynthetic Diversity.</title>
        <authorList>
            <person name="Kalkreuter E."/>
            <person name="Kautsar S.A."/>
            <person name="Yang D."/>
            <person name="Bader C.D."/>
            <person name="Teijaro C.N."/>
            <person name="Fluegel L."/>
            <person name="Davis C.M."/>
            <person name="Simpson J.R."/>
            <person name="Lauterbach L."/>
            <person name="Steele A.D."/>
            <person name="Gui C."/>
            <person name="Meng S."/>
            <person name="Li G."/>
            <person name="Viehrig K."/>
            <person name="Ye F."/>
            <person name="Su P."/>
            <person name="Kiefer A.F."/>
            <person name="Nichols A."/>
            <person name="Cepeda A.J."/>
            <person name="Yan W."/>
            <person name="Fan B."/>
            <person name="Jiang Y."/>
            <person name="Adhikari A."/>
            <person name="Zheng C.-J."/>
            <person name="Schuster L."/>
            <person name="Cowan T.M."/>
            <person name="Smanski M.J."/>
            <person name="Chevrette M.G."/>
            <person name="De Carvalho L.P.S."/>
            <person name="Shen B."/>
        </authorList>
    </citation>
    <scope>NUCLEOTIDE SEQUENCE [LARGE SCALE GENOMIC DNA]</scope>
    <source>
        <strain evidence="5 6">NPDC019481</strain>
    </source>
</reference>
<evidence type="ECO:0000259" key="4">
    <source>
        <dbReference type="PROSITE" id="PS50932"/>
    </source>
</evidence>
<dbReference type="Gene3D" id="1.10.260.40">
    <property type="entry name" value="lambda repressor-like DNA-binding domains"/>
    <property type="match status" value="1"/>
</dbReference>